<accession>A0A2S6IM05</accession>
<comment type="caution">
    <text evidence="1">The sequence shown here is derived from an EMBL/GenBank/DDBJ whole genome shotgun (WGS) entry which is preliminary data.</text>
</comment>
<dbReference type="RefSeq" id="WP_104432603.1">
    <property type="nucleotide sequence ID" value="NZ_PTJD01000006.1"/>
</dbReference>
<reference evidence="1 2" key="1">
    <citation type="submission" date="2018-02" db="EMBL/GenBank/DDBJ databases">
        <title>Genomic Encyclopedia of Archaeal and Bacterial Type Strains, Phase II (KMG-II): from individual species to whole genera.</title>
        <authorList>
            <person name="Goeker M."/>
        </authorList>
    </citation>
    <scope>NUCLEOTIDE SEQUENCE [LARGE SCALE GENOMIC DNA]</scope>
    <source>
        <strain evidence="1 2">DSM 22857</strain>
    </source>
</reference>
<evidence type="ECO:0000313" key="1">
    <source>
        <dbReference type="EMBL" id="PPK95206.1"/>
    </source>
</evidence>
<gene>
    <name evidence="1" type="ORF">CLV92_10627</name>
</gene>
<organism evidence="1 2">
    <name type="scientific">Kineococcus xinjiangensis</name>
    <dbReference type="NCBI Taxonomy" id="512762"/>
    <lineage>
        <taxon>Bacteria</taxon>
        <taxon>Bacillati</taxon>
        <taxon>Actinomycetota</taxon>
        <taxon>Actinomycetes</taxon>
        <taxon>Kineosporiales</taxon>
        <taxon>Kineosporiaceae</taxon>
        <taxon>Kineococcus</taxon>
    </lineage>
</organism>
<dbReference type="Proteomes" id="UP000239485">
    <property type="component" value="Unassembled WGS sequence"/>
</dbReference>
<dbReference type="AlphaFoldDB" id="A0A2S6IM05"/>
<dbReference type="EMBL" id="PTJD01000006">
    <property type="protein sequence ID" value="PPK95206.1"/>
    <property type="molecule type" value="Genomic_DNA"/>
</dbReference>
<name>A0A2S6IM05_9ACTN</name>
<sequence>MTGGGEAAEPSRSVLVVPVEGAERLSAVCTLARVRGRVVPVEGAGCVLLPAAPADAEAAAAKLSTLVQGADVVVLTSAAGAVTAQRWRGGRRQEDPKAGLLLSVWPDAVQRLLLGRLDPAEVPGTRDGGEGPRWRAAWSLARSRRRG</sequence>
<dbReference type="OrthoDB" id="5194699at2"/>
<protein>
    <submittedName>
        <fullName evidence="1">Uncharacterized protein</fullName>
    </submittedName>
</protein>
<keyword evidence="2" id="KW-1185">Reference proteome</keyword>
<evidence type="ECO:0000313" key="2">
    <source>
        <dbReference type="Proteomes" id="UP000239485"/>
    </source>
</evidence>
<proteinExistence type="predicted"/>